<dbReference type="Gene3D" id="3.40.50.10380">
    <property type="entry name" value="Malic enzyme, N-terminal domain"/>
    <property type="match status" value="1"/>
</dbReference>
<feature type="transmembrane region" description="Helical" evidence="1">
    <location>
        <begin position="26"/>
        <end position="45"/>
    </location>
</feature>
<dbReference type="InterPro" id="IPR037062">
    <property type="entry name" value="Malic_N_dom_sf"/>
</dbReference>
<proteinExistence type="predicted"/>
<dbReference type="Pfam" id="PF00390">
    <property type="entry name" value="malic"/>
    <property type="match status" value="1"/>
</dbReference>
<keyword evidence="4" id="KW-1185">Reference proteome</keyword>
<dbReference type="InterPro" id="IPR012301">
    <property type="entry name" value="Malic_N_dom"/>
</dbReference>
<dbReference type="Gramene" id="OE9A051814T1">
    <property type="protein sequence ID" value="OE9A051814C1"/>
    <property type="gene ID" value="OE9A051814"/>
</dbReference>
<feature type="transmembrane region" description="Helical" evidence="1">
    <location>
        <begin position="65"/>
        <end position="86"/>
    </location>
</feature>
<dbReference type="Proteomes" id="UP000594638">
    <property type="component" value="Unassembled WGS sequence"/>
</dbReference>
<evidence type="ECO:0000259" key="2">
    <source>
        <dbReference type="Pfam" id="PF00390"/>
    </source>
</evidence>
<dbReference type="GO" id="GO:0009507">
    <property type="term" value="C:chloroplast"/>
    <property type="evidence" value="ECO:0007669"/>
    <property type="project" value="TreeGrafter"/>
</dbReference>
<dbReference type="GO" id="GO:0006108">
    <property type="term" value="P:malate metabolic process"/>
    <property type="evidence" value="ECO:0007669"/>
    <property type="project" value="TreeGrafter"/>
</dbReference>
<dbReference type="PANTHER" id="PTHR23406:SF64">
    <property type="entry name" value="NADP-DEPENDENT MALIC ENZYME 3"/>
    <property type="match status" value="1"/>
</dbReference>
<accession>A0A8S0UIW2</accession>
<evidence type="ECO:0000313" key="3">
    <source>
        <dbReference type="EMBL" id="CAA3015443.1"/>
    </source>
</evidence>
<dbReference type="InterPro" id="IPR046346">
    <property type="entry name" value="Aminoacid_DH-like_N_sf"/>
</dbReference>
<dbReference type="SUPFAM" id="SSF53223">
    <property type="entry name" value="Aminoacid dehydrogenase-like, N-terminal domain"/>
    <property type="match status" value="1"/>
</dbReference>
<gene>
    <name evidence="3" type="ORF">OLEA9_A051814</name>
</gene>
<dbReference type="AlphaFoldDB" id="A0A8S0UIW2"/>
<keyword evidence="1" id="KW-0812">Transmembrane</keyword>
<feature type="domain" description="Malic enzyme N-terminal" evidence="2">
    <location>
        <begin position="104"/>
        <end position="156"/>
    </location>
</feature>
<protein>
    <submittedName>
        <fullName evidence="3">NADP-dependent malic enzyme-like</fullName>
    </submittedName>
</protein>
<dbReference type="EMBL" id="CACTIH010007552">
    <property type="protein sequence ID" value="CAA3015443.1"/>
    <property type="molecule type" value="Genomic_DNA"/>
</dbReference>
<sequence length="164" mass="18943">MLVLRCLVKSFNFGDKIYKRVSSFQLFVWLSAASFLERGFTATFVQTLIPMSIFHHSIESSGLGRNLYCVGCFIILIMSCCSVKGARTAIGRGKRGKKSVYVEERNQRLYYRFLIQNVEELLQVVYTPTVVEAFQKYFRQPEGTFISLKKKKKVKNSRGIEKWA</sequence>
<evidence type="ECO:0000313" key="4">
    <source>
        <dbReference type="Proteomes" id="UP000594638"/>
    </source>
</evidence>
<dbReference type="OrthoDB" id="5365701at2759"/>
<keyword evidence="1" id="KW-1133">Transmembrane helix</keyword>
<keyword evidence="1" id="KW-0472">Membrane</keyword>
<evidence type="ECO:0000256" key="1">
    <source>
        <dbReference type="SAM" id="Phobius"/>
    </source>
</evidence>
<reference evidence="3 4" key="1">
    <citation type="submission" date="2019-12" db="EMBL/GenBank/DDBJ databases">
        <authorList>
            <person name="Alioto T."/>
            <person name="Alioto T."/>
            <person name="Gomez Garrido J."/>
        </authorList>
    </citation>
    <scope>NUCLEOTIDE SEQUENCE [LARGE SCALE GENOMIC DNA]</scope>
</reference>
<organism evidence="3 4">
    <name type="scientific">Olea europaea subsp. europaea</name>
    <dbReference type="NCBI Taxonomy" id="158383"/>
    <lineage>
        <taxon>Eukaryota</taxon>
        <taxon>Viridiplantae</taxon>
        <taxon>Streptophyta</taxon>
        <taxon>Embryophyta</taxon>
        <taxon>Tracheophyta</taxon>
        <taxon>Spermatophyta</taxon>
        <taxon>Magnoliopsida</taxon>
        <taxon>eudicotyledons</taxon>
        <taxon>Gunneridae</taxon>
        <taxon>Pentapetalae</taxon>
        <taxon>asterids</taxon>
        <taxon>lamiids</taxon>
        <taxon>Lamiales</taxon>
        <taxon>Oleaceae</taxon>
        <taxon>Oleeae</taxon>
        <taxon>Olea</taxon>
    </lineage>
</organism>
<dbReference type="GO" id="GO:0004473">
    <property type="term" value="F:malate dehydrogenase (decarboxylating) (NADP+) activity"/>
    <property type="evidence" value="ECO:0007669"/>
    <property type="project" value="TreeGrafter"/>
</dbReference>
<dbReference type="PANTHER" id="PTHR23406">
    <property type="entry name" value="MALIC ENZYME-RELATED"/>
    <property type="match status" value="1"/>
</dbReference>
<name>A0A8S0UIW2_OLEEU</name>
<comment type="caution">
    <text evidence="3">The sequence shown here is derived from an EMBL/GenBank/DDBJ whole genome shotgun (WGS) entry which is preliminary data.</text>
</comment>